<organism evidence="1 2">
    <name type="scientific">Mycolicibacterium fortuitum subsp. acetamidolyticum</name>
    <dbReference type="NCBI Taxonomy" id="144550"/>
    <lineage>
        <taxon>Bacteria</taxon>
        <taxon>Bacillati</taxon>
        <taxon>Actinomycetota</taxon>
        <taxon>Actinomycetes</taxon>
        <taxon>Mycobacteriales</taxon>
        <taxon>Mycobacteriaceae</taxon>
        <taxon>Mycolicibacterium</taxon>
    </lineage>
</organism>
<dbReference type="InterPro" id="IPR056037">
    <property type="entry name" value="DUF7620"/>
</dbReference>
<reference evidence="2" key="2">
    <citation type="submission" date="2016-02" db="EMBL/GenBank/DDBJ databases">
        <title>Draft genome sequence of five rapidly growing Mycobacterium species.</title>
        <authorList>
            <person name="Katahira K."/>
            <person name="Gotou Y."/>
            <person name="Iida K."/>
            <person name="Ogura Y."/>
            <person name="Hayashi T."/>
        </authorList>
    </citation>
    <scope>NUCLEOTIDE SEQUENCE [LARGE SCALE GENOMIC DNA]</scope>
    <source>
        <strain evidence="2">JCM6368</strain>
    </source>
</reference>
<evidence type="ECO:0000313" key="1">
    <source>
        <dbReference type="EMBL" id="GAT05328.1"/>
    </source>
</evidence>
<comment type="caution">
    <text evidence="1">The sequence shown here is derived from an EMBL/GenBank/DDBJ whole genome shotgun (WGS) entry which is preliminary data.</text>
</comment>
<accession>A0A100WVP6</accession>
<name>A0A100WVP6_MYCFO</name>
<sequence length="69" mass="8027">MWPWQRHRAEVVQARSDRADAVEQARAAEFRREAAERLAARSRSVTAKLRYEIDKNGFTEMLQHAMGGR</sequence>
<dbReference type="Proteomes" id="UP000069705">
    <property type="component" value="Unassembled WGS sequence"/>
</dbReference>
<evidence type="ECO:0000313" key="2">
    <source>
        <dbReference type="Proteomes" id="UP000069705"/>
    </source>
</evidence>
<reference evidence="1 2" key="1">
    <citation type="journal article" date="2016" name="Genome Announc.">
        <title>Draft Genome Sequences of Five Rapidly Growing Mycobacterium Species, M. thermoresistibile, M. fortuitum subsp. acetamidolyticum, M. canariasense, M. brisbanense, and M. novocastrense.</title>
        <authorList>
            <person name="Katahira K."/>
            <person name="Ogura Y."/>
            <person name="Gotoh Y."/>
            <person name="Hayashi T."/>
        </authorList>
    </citation>
    <scope>NUCLEOTIDE SEQUENCE [LARGE SCALE GENOMIC DNA]</scope>
    <source>
        <strain evidence="1 2">JCM6368</strain>
    </source>
</reference>
<dbReference type="Pfam" id="PF24596">
    <property type="entry name" value="DUF7620"/>
    <property type="match status" value="1"/>
</dbReference>
<proteinExistence type="predicted"/>
<dbReference type="AlphaFoldDB" id="A0A100WVP6"/>
<dbReference type="EMBL" id="BCSZ01000055">
    <property type="protein sequence ID" value="GAT05328.1"/>
    <property type="molecule type" value="Genomic_DNA"/>
</dbReference>
<protein>
    <submittedName>
        <fullName evidence="1">Uncharacterized protein</fullName>
    </submittedName>
</protein>
<gene>
    <name evidence="1" type="ORF">RMCFA_5439</name>
</gene>